<evidence type="ECO:0000313" key="6">
    <source>
        <dbReference type="EMBL" id="SJZ70693.1"/>
    </source>
</evidence>
<dbReference type="OrthoDB" id="9816541at2"/>
<dbReference type="GO" id="GO:0045892">
    <property type="term" value="P:negative regulation of DNA-templated transcription"/>
    <property type="evidence" value="ECO:0007669"/>
    <property type="project" value="TreeGrafter"/>
</dbReference>
<dbReference type="AlphaFoldDB" id="A0A1T4MUP2"/>
<dbReference type="PANTHER" id="PTHR44846:SF5">
    <property type="entry name" value="HTH-TYPE TRANSCRIPTIONAL REGULATOR GMUR"/>
    <property type="match status" value="1"/>
</dbReference>
<dbReference type="FunFam" id="3.40.1410.10:FF:000008">
    <property type="entry name" value="Transcriptional regulator, GntR family"/>
    <property type="match status" value="1"/>
</dbReference>
<dbReference type="STRING" id="1121925.SAMN02746011_01552"/>
<protein>
    <submittedName>
        <fullName evidence="6">GntR family transcriptional regulator</fullName>
    </submittedName>
</protein>
<dbReference type="PRINTS" id="PR00035">
    <property type="entry name" value="HTHGNTR"/>
</dbReference>
<dbReference type="PANTHER" id="PTHR44846">
    <property type="entry name" value="MANNOSYL-D-GLYCERATE TRANSPORT/METABOLISM SYSTEM REPRESSOR MNGR-RELATED"/>
    <property type="match status" value="1"/>
</dbReference>
<dbReference type="GO" id="GO:0003700">
    <property type="term" value="F:DNA-binding transcription factor activity"/>
    <property type="evidence" value="ECO:0007669"/>
    <property type="project" value="InterPro"/>
</dbReference>
<keyword evidence="2" id="KW-0805">Transcription regulation</keyword>
<dbReference type="Pfam" id="PF07702">
    <property type="entry name" value="UTRA"/>
    <property type="match status" value="1"/>
</dbReference>
<keyword evidence="7" id="KW-1185">Reference proteome</keyword>
<evidence type="ECO:0000256" key="1">
    <source>
        <dbReference type="ARBA" id="ARBA00022491"/>
    </source>
</evidence>
<dbReference type="InterPro" id="IPR050679">
    <property type="entry name" value="Bact_HTH_transcr_reg"/>
</dbReference>
<organism evidence="6 7">
    <name type="scientific">Globicatella sulfidifaciens DSM 15739</name>
    <dbReference type="NCBI Taxonomy" id="1121925"/>
    <lineage>
        <taxon>Bacteria</taxon>
        <taxon>Bacillati</taxon>
        <taxon>Bacillota</taxon>
        <taxon>Bacilli</taxon>
        <taxon>Lactobacillales</taxon>
        <taxon>Aerococcaceae</taxon>
        <taxon>Globicatella</taxon>
    </lineage>
</organism>
<dbReference type="GO" id="GO:0003677">
    <property type="term" value="F:DNA binding"/>
    <property type="evidence" value="ECO:0007669"/>
    <property type="project" value="UniProtKB-KW"/>
</dbReference>
<keyword evidence="1" id="KW-0678">Repressor</keyword>
<gene>
    <name evidence="6" type="ORF">SAMN02746011_01552</name>
</gene>
<keyword evidence="3" id="KW-0238">DNA-binding</keyword>
<dbReference type="InterPro" id="IPR036388">
    <property type="entry name" value="WH-like_DNA-bd_sf"/>
</dbReference>
<dbReference type="Proteomes" id="UP000189941">
    <property type="component" value="Unassembled WGS sequence"/>
</dbReference>
<dbReference type="RefSeq" id="WP_078756265.1">
    <property type="nucleotide sequence ID" value="NZ_FUWO01000014.1"/>
</dbReference>
<dbReference type="SUPFAM" id="SSF46785">
    <property type="entry name" value="Winged helix' DNA-binding domain"/>
    <property type="match status" value="1"/>
</dbReference>
<dbReference type="CDD" id="cd07377">
    <property type="entry name" value="WHTH_GntR"/>
    <property type="match status" value="1"/>
</dbReference>
<dbReference type="Pfam" id="PF00392">
    <property type="entry name" value="GntR"/>
    <property type="match status" value="1"/>
</dbReference>
<dbReference type="PROSITE" id="PS50949">
    <property type="entry name" value="HTH_GNTR"/>
    <property type="match status" value="1"/>
</dbReference>
<dbReference type="SMART" id="SM00345">
    <property type="entry name" value="HTH_GNTR"/>
    <property type="match status" value="1"/>
</dbReference>
<dbReference type="Gene3D" id="1.10.10.10">
    <property type="entry name" value="Winged helix-like DNA-binding domain superfamily/Winged helix DNA-binding domain"/>
    <property type="match status" value="1"/>
</dbReference>
<sequence>MEKYIYIANDMRNRILKGEFASNDQLPFEKDLIEEYSASKMTVKKALDILVNEGLIIKRRGSGTFVKSLSESELKKRVVSNQFRGTTALNIGKTVESKVLEFSVIEANKEVSEKLHIEKGSFVYDIYRARYIDKEPLVMEQMYMPIDLIVGLKKENVKGSIYEFIEEELKLKIKSSHRTIYVRGANETEAKYLEIEEGSPVAVAEQIAFLDTGEAFEFSTSVHRSDKFSIEVILSKD</sequence>
<dbReference type="InterPro" id="IPR028978">
    <property type="entry name" value="Chorismate_lyase_/UTRA_dom_sf"/>
</dbReference>
<reference evidence="7" key="1">
    <citation type="submission" date="2017-02" db="EMBL/GenBank/DDBJ databases">
        <authorList>
            <person name="Varghese N."/>
            <person name="Submissions S."/>
        </authorList>
    </citation>
    <scope>NUCLEOTIDE SEQUENCE [LARGE SCALE GENOMIC DNA]</scope>
    <source>
        <strain evidence="7">DSM 15739</strain>
    </source>
</reference>
<dbReference type="Gene3D" id="3.40.1410.10">
    <property type="entry name" value="Chorismate lyase-like"/>
    <property type="match status" value="1"/>
</dbReference>
<dbReference type="InterPro" id="IPR000524">
    <property type="entry name" value="Tscrpt_reg_HTH_GntR"/>
</dbReference>
<feature type="domain" description="HTH gntR-type" evidence="5">
    <location>
        <begin position="1"/>
        <end position="69"/>
    </location>
</feature>
<evidence type="ECO:0000259" key="5">
    <source>
        <dbReference type="PROSITE" id="PS50949"/>
    </source>
</evidence>
<evidence type="ECO:0000256" key="4">
    <source>
        <dbReference type="ARBA" id="ARBA00023163"/>
    </source>
</evidence>
<evidence type="ECO:0000256" key="2">
    <source>
        <dbReference type="ARBA" id="ARBA00023015"/>
    </source>
</evidence>
<dbReference type="EMBL" id="FUWO01000014">
    <property type="protein sequence ID" value="SJZ70693.1"/>
    <property type="molecule type" value="Genomic_DNA"/>
</dbReference>
<dbReference type="InterPro" id="IPR036390">
    <property type="entry name" value="WH_DNA-bd_sf"/>
</dbReference>
<proteinExistence type="predicted"/>
<dbReference type="SUPFAM" id="SSF64288">
    <property type="entry name" value="Chorismate lyase-like"/>
    <property type="match status" value="1"/>
</dbReference>
<accession>A0A1T4MUP2</accession>
<name>A0A1T4MUP2_9LACT</name>
<dbReference type="SMART" id="SM00866">
    <property type="entry name" value="UTRA"/>
    <property type="match status" value="1"/>
</dbReference>
<keyword evidence="4" id="KW-0804">Transcription</keyword>
<dbReference type="InterPro" id="IPR011663">
    <property type="entry name" value="UTRA"/>
</dbReference>
<evidence type="ECO:0000256" key="3">
    <source>
        <dbReference type="ARBA" id="ARBA00023125"/>
    </source>
</evidence>
<evidence type="ECO:0000313" key="7">
    <source>
        <dbReference type="Proteomes" id="UP000189941"/>
    </source>
</evidence>